<dbReference type="InterPro" id="IPR035906">
    <property type="entry name" value="MetI-like_sf"/>
</dbReference>
<evidence type="ECO:0000313" key="10">
    <source>
        <dbReference type="EMBL" id="GLI39449.1"/>
    </source>
</evidence>
<comment type="similarity">
    <text evidence="7">Belongs to the binding-protein-dependent transport system permease family.</text>
</comment>
<sequence length="344" mass="36511">MARTPDAITDRILRWSGVAVFLLLWETAPRAGWVDPYFAPPFSAVLGAFGRLAAEGTLASHLLISAWRGLSGLAVAVAVGVPAGFLLGRHSPRAGEALEPLLRLLSQVNPFTLLPLFLLFFGIGETAKIAVIGWVSLWPILFYTVTGARTVDPLLVKTARSLGVNGGGLCRTVLLPGALPTLFTGVRIGAGLVFFMLVAAEMLGANAGVGWLVHNSAMNFQIPRLYAGAVAIVFLGYALNRGLLTLEQALFAWREAPSEAVTGRAARHVLRPGKGGAALAAALLILLFVAGGWEVRRVNLAAVSGGHSHHGKHSLPTPERIEEEKQLEQDLNGWEPFTDGGKGK</sequence>
<feature type="transmembrane region" description="Helical" evidence="7">
    <location>
        <begin position="107"/>
        <end position="124"/>
    </location>
</feature>
<dbReference type="EMBL" id="BSDS01000002">
    <property type="protein sequence ID" value="GLI39449.1"/>
    <property type="molecule type" value="Genomic_DNA"/>
</dbReference>
<keyword evidence="11" id="KW-1185">Reference proteome</keyword>
<evidence type="ECO:0000256" key="3">
    <source>
        <dbReference type="ARBA" id="ARBA00022475"/>
    </source>
</evidence>
<organism evidence="10 11">
    <name type="scientific">Geobacter hydrogenophilus</name>
    <dbReference type="NCBI Taxonomy" id="40983"/>
    <lineage>
        <taxon>Bacteria</taxon>
        <taxon>Pseudomonadati</taxon>
        <taxon>Thermodesulfobacteriota</taxon>
        <taxon>Desulfuromonadia</taxon>
        <taxon>Geobacterales</taxon>
        <taxon>Geobacteraceae</taxon>
        <taxon>Geobacter</taxon>
    </lineage>
</organism>
<keyword evidence="3" id="KW-1003">Cell membrane</keyword>
<dbReference type="RefSeq" id="WP_214186579.1">
    <property type="nucleotide sequence ID" value="NZ_BSDS01000002.1"/>
</dbReference>
<keyword evidence="5 7" id="KW-1133">Transmembrane helix</keyword>
<comment type="caution">
    <text evidence="10">The sequence shown here is derived from an EMBL/GenBank/DDBJ whole genome shotgun (WGS) entry which is preliminary data.</text>
</comment>
<gene>
    <name evidence="10" type="ORF">GHYDROH2_29500</name>
</gene>
<evidence type="ECO:0000256" key="1">
    <source>
        <dbReference type="ARBA" id="ARBA00004651"/>
    </source>
</evidence>
<evidence type="ECO:0000256" key="6">
    <source>
        <dbReference type="ARBA" id="ARBA00023136"/>
    </source>
</evidence>
<dbReference type="InterPro" id="IPR000515">
    <property type="entry name" value="MetI-like"/>
</dbReference>
<feature type="transmembrane region" description="Helical" evidence="7">
    <location>
        <begin position="131"/>
        <end position="151"/>
    </location>
</feature>
<feature type="compositionally biased region" description="Basic and acidic residues" evidence="8">
    <location>
        <begin position="319"/>
        <end position="328"/>
    </location>
</feature>
<comment type="subcellular location">
    <subcellularLocation>
        <location evidence="1 7">Cell membrane</location>
        <topology evidence="1 7">Multi-pass membrane protein</topology>
    </subcellularLocation>
</comment>
<evidence type="ECO:0000256" key="5">
    <source>
        <dbReference type="ARBA" id="ARBA00022989"/>
    </source>
</evidence>
<name>A0A9W6LE94_9BACT</name>
<dbReference type="PANTHER" id="PTHR30151:SF25">
    <property type="entry name" value="TAURINE TRANSPORT SYSTEM PERMEASE PROTEIN TAUC"/>
    <property type="match status" value="1"/>
</dbReference>
<dbReference type="Proteomes" id="UP001144352">
    <property type="component" value="Unassembled WGS sequence"/>
</dbReference>
<evidence type="ECO:0000256" key="2">
    <source>
        <dbReference type="ARBA" id="ARBA00022448"/>
    </source>
</evidence>
<evidence type="ECO:0000256" key="8">
    <source>
        <dbReference type="SAM" id="MobiDB-lite"/>
    </source>
</evidence>
<feature type="region of interest" description="Disordered" evidence="8">
    <location>
        <begin position="305"/>
        <end position="344"/>
    </location>
</feature>
<dbReference type="CDD" id="cd06261">
    <property type="entry name" value="TM_PBP2"/>
    <property type="match status" value="1"/>
</dbReference>
<feature type="transmembrane region" description="Helical" evidence="7">
    <location>
        <begin position="188"/>
        <end position="213"/>
    </location>
</feature>
<keyword evidence="6 7" id="KW-0472">Membrane</keyword>
<keyword evidence="2 7" id="KW-0813">Transport</keyword>
<dbReference type="SUPFAM" id="SSF161098">
    <property type="entry name" value="MetI-like"/>
    <property type="match status" value="1"/>
</dbReference>
<evidence type="ECO:0000256" key="4">
    <source>
        <dbReference type="ARBA" id="ARBA00022692"/>
    </source>
</evidence>
<accession>A0A9W6LE94</accession>
<feature type="transmembrane region" description="Helical" evidence="7">
    <location>
        <begin position="66"/>
        <end position="87"/>
    </location>
</feature>
<dbReference type="AlphaFoldDB" id="A0A9W6LE94"/>
<dbReference type="GO" id="GO:0010438">
    <property type="term" value="P:cellular response to sulfur starvation"/>
    <property type="evidence" value="ECO:0007669"/>
    <property type="project" value="TreeGrafter"/>
</dbReference>
<evidence type="ECO:0000313" key="11">
    <source>
        <dbReference type="Proteomes" id="UP001144352"/>
    </source>
</evidence>
<dbReference type="PANTHER" id="PTHR30151">
    <property type="entry name" value="ALKANE SULFONATE ABC TRANSPORTER-RELATED, MEMBRANE SUBUNIT"/>
    <property type="match status" value="1"/>
</dbReference>
<evidence type="ECO:0000259" key="9">
    <source>
        <dbReference type="PROSITE" id="PS50928"/>
    </source>
</evidence>
<feature type="transmembrane region" description="Helical" evidence="7">
    <location>
        <begin position="225"/>
        <end position="244"/>
    </location>
</feature>
<reference evidence="10" key="1">
    <citation type="submission" date="2022-12" db="EMBL/GenBank/DDBJ databases">
        <title>Reference genome sequencing for broad-spectrum identification of bacterial and archaeal isolates by mass spectrometry.</title>
        <authorList>
            <person name="Sekiguchi Y."/>
            <person name="Tourlousse D.M."/>
        </authorList>
    </citation>
    <scope>NUCLEOTIDE SEQUENCE</scope>
    <source>
        <strain evidence="10">H2</strain>
    </source>
</reference>
<dbReference type="Gene3D" id="1.10.3720.10">
    <property type="entry name" value="MetI-like"/>
    <property type="match status" value="1"/>
</dbReference>
<dbReference type="PROSITE" id="PS50928">
    <property type="entry name" value="ABC_TM1"/>
    <property type="match status" value="1"/>
</dbReference>
<feature type="transmembrane region" description="Helical" evidence="7">
    <location>
        <begin position="277"/>
        <end position="295"/>
    </location>
</feature>
<evidence type="ECO:0000256" key="7">
    <source>
        <dbReference type="RuleBase" id="RU363032"/>
    </source>
</evidence>
<protein>
    <recommendedName>
        <fullName evidence="9">ABC transmembrane type-1 domain-containing protein</fullName>
    </recommendedName>
</protein>
<proteinExistence type="inferred from homology"/>
<dbReference type="Pfam" id="PF00528">
    <property type="entry name" value="BPD_transp_1"/>
    <property type="match status" value="1"/>
</dbReference>
<keyword evidence="4 7" id="KW-0812">Transmembrane</keyword>
<dbReference type="GO" id="GO:0055085">
    <property type="term" value="P:transmembrane transport"/>
    <property type="evidence" value="ECO:0007669"/>
    <property type="project" value="InterPro"/>
</dbReference>
<feature type="transmembrane region" description="Helical" evidence="7">
    <location>
        <begin position="12"/>
        <end position="31"/>
    </location>
</feature>
<dbReference type="GO" id="GO:0005886">
    <property type="term" value="C:plasma membrane"/>
    <property type="evidence" value="ECO:0007669"/>
    <property type="project" value="UniProtKB-SubCell"/>
</dbReference>
<feature type="domain" description="ABC transmembrane type-1" evidence="9">
    <location>
        <begin position="62"/>
        <end position="245"/>
    </location>
</feature>